<comment type="catalytic activity">
    <reaction evidence="2">
        <text>2 GTP = 3',3'-c-di-GMP + 2 diphosphate</text>
        <dbReference type="Rhea" id="RHEA:24898"/>
        <dbReference type="ChEBI" id="CHEBI:33019"/>
        <dbReference type="ChEBI" id="CHEBI:37565"/>
        <dbReference type="ChEBI" id="CHEBI:58805"/>
        <dbReference type="EC" id="2.7.7.65"/>
    </reaction>
</comment>
<dbReference type="InterPro" id="IPR050469">
    <property type="entry name" value="Diguanylate_Cyclase"/>
</dbReference>
<dbReference type="GO" id="GO:0005886">
    <property type="term" value="C:plasma membrane"/>
    <property type="evidence" value="ECO:0007669"/>
    <property type="project" value="TreeGrafter"/>
</dbReference>
<comment type="caution">
    <text evidence="5">The sequence shown here is derived from an EMBL/GenBank/DDBJ whole genome shotgun (WGS) entry which is preliminary data.</text>
</comment>
<accession>A0A940YAM7</accession>
<sequence>MAASAAPRPSLVWRLLLAGVRPDDSATTRRKMLQVNAGALMTVLAIVVYNLAFWVSGNAALISSGLWQLPAAALAPLTWWLNAQRRLSLARWFVILLAMVDVLLGMGGGQGSVTHIHAYYLLFAILVPTILSTEERWGIALLVAANLGAYAVIALVGWPAHPDMALLPAAWHEGLMLSMLISCVLIAVAMTLLTEAAVAENEARLQTLAGTDGLTGLANRRHFLQALSHESERARREGRQLSVAIVDVDHFKRINDHHGHDIGDQALVHLASHLRSLVRPYDVLARIGGEEFALLLPDTQLREAVAVTERFRGTLAGSALLIDGRPRTLTVSVGVAQLGRHETVDDWLRRADQALYTAKHDGRNRVRVAA</sequence>
<protein>
    <recommendedName>
        <fullName evidence="1">diguanylate cyclase</fullName>
        <ecNumber evidence="1">2.7.7.65</ecNumber>
    </recommendedName>
</protein>
<dbReference type="InterPro" id="IPR029787">
    <property type="entry name" value="Nucleotide_cyclase"/>
</dbReference>
<keyword evidence="3" id="KW-0472">Membrane</keyword>
<dbReference type="GO" id="GO:1902201">
    <property type="term" value="P:negative regulation of bacterial-type flagellum-dependent cell motility"/>
    <property type="evidence" value="ECO:0007669"/>
    <property type="project" value="TreeGrafter"/>
</dbReference>
<dbReference type="SUPFAM" id="SSF55073">
    <property type="entry name" value="Nucleotide cyclase"/>
    <property type="match status" value="1"/>
</dbReference>
<dbReference type="PANTHER" id="PTHR45138">
    <property type="entry name" value="REGULATORY COMPONENTS OF SENSORY TRANSDUCTION SYSTEM"/>
    <property type="match status" value="1"/>
</dbReference>
<evidence type="ECO:0000256" key="2">
    <source>
        <dbReference type="ARBA" id="ARBA00034247"/>
    </source>
</evidence>
<evidence type="ECO:0000313" key="5">
    <source>
        <dbReference type="EMBL" id="MBQ0933022.1"/>
    </source>
</evidence>
<feature type="transmembrane region" description="Helical" evidence="3">
    <location>
        <begin position="89"/>
        <end position="107"/>
    </location>
</feature>
<dbReference type="Proteomes" id="UP000676246">
    <property type="component" value="Unassembled WGS sequence"/>
</dbReference>
<organism evidence="5 6">
    <name type="scientific">Ideonella alba</name>
    <dbReference type="NCBI Taxonomy" id="2824118"/>
    <lineage>
        <taxon>Bacteria</taxon>
        <taxon>Pseudomonadati</taxon>
        <taxon>Pseudomonadota</taxon>
        <taxon>Betaproteobacteria</taxon>
        <taxon>Burkholderiales</taxon>
        <taxon>Sphaerotilaceae</taxon>
        <taxon>Ideonella</taxon>
    </lineage>
</organism>
<dbReference type="RefSeq" id="WP_210856721.1">
    <property type="nucleotide sequence ID" value="NZ_JAGQDD010000022.1"/>
</dbReference>
<gene>
    <name evidence="5" type="ORF">KAK03_21335</name>
</gene>
<keyword evidence="6" id="KW-1185">Reference proteome</keyword>
<dbReference type="NCBIfam" id="TIGR00254">
    <property type="entry name" value="GGDEF"/>
    <property type="match status" value="1"/>
</dbReference>
<feature type="domain" description="GGDEF" evidence="4">
    <location>
        <begin position="239"/>
        <end position="370"/>
    </location>
</feature>
<dbReference type="SMART" id="SM00267">
    <property type="entry name" value="GGDEF"/>
    <property type="match status" value="1"/>
</dbReference>
<dbReference type="EC" id="2.7.7.65" evidence="1"/>
<evidence type="ECO:0000256" key="3">
    <source>
        <dbReference type="SAM" id="Phobius"/>
    </source>
</evidence>
<evidence type="ECO:0000259" key="4">
    <source>
        <dbReference type="PROSITE" id="PS50887"/>
    </source>
</evidence>
<dbReference type="PROSITE" id="PS50887">
    <property type="entry name" value="GGDEF"/>
    <property type="match status" value="1"/>
</dbReference>
<feature type="transmembrane region" description="Helical" evidence="3">
    <location>
        <begin position="138"/>
        <end position="158"/>
    </location>
</feature>
<dbReference type="InterPro" id="IPR000160">
    <property type="entry name" value="GGDEF_dom"/>
</dbReference>
<keyword evidence="3" id="KW-0812">Transmembrane</keyword>
<dbReference type="GO" id="GO:0043709">
    <property type="term" value="P:cell adhesion involved in single-species biofilm formation"/>
    <property type="evidence" value="ECO:0007669"/>
    <property type="project" value="TreeGrafter"/>
</dbReference>
<dbReference type="Pfam" id="PF00990">
    <property type="entry name" value="GGDEF"/>
    <property type="match status" value="1"/>
</dbReference>
<feature type="transmembrane region" description="Helical" evidence="3">
    <location>
        <begin position="113"/>
        <end position="131"/>
    </location>
</feature>
<dbReference type="InterPro" id="IPR043128">
    <property type="entry name" value="Rev_trsase/Diguanyl_cyclase"/>
</dbReference>
<keyword evidence="3" id="KW-1133">Transmembrane helix</keyword>
<feature type="transmembrane region" description="Helical" evidence="3">
    <location>
        <begin position="61"/>
        <end position="82"/>
    </location>
</feature>
<reference evidence="5 6" key="1">
    <citation type="submission" date="2021-04" db="EMBL/GenBank/DDBJ databases">
        <title>The genome sequence of Ideonella sp. 3Y2.</title>
        <authorList>
            <person name="Liu Y."/>
        </authorList>
    </citation>
    <scope>NUCLEOTIDE SEQUENCE [LARGE SCALE GENOMIC DNA]</scope>
    <source>
        <strain evidence="5 6">3Y2</strain>
    </source>
</reference>
<evidence type="ECO:0000256" key="1">
    <source>
        <dbReference type="ARBA" id="ARBA00012528"/>
    </source>
</evidence>
<proteinExistence type="predicted"/>
<name>A0A940YAM7_9BURK</name>
<dbReference type="EMBL" id="JAGQDD010000022">
    <property type="protein sequence ID" value="MBQ0933022.1"/>
    <property type="molecule type" value="Genomic_DNA"/>
</dbReference>
<dbReference type="PANTHER" id="PTHR45138:SF9">
    <property type="entry name" value="DIGUANYLATE CYCLASE DGCM-RELATED"/>
    <property type="match status" value="1"/>
</dbReference>
<feature type="transmembrane region" description="Helical" evidence="3">
    <location>
        <begin position="178"/>
        <end position="198"/>
    </location>
</feature>
<dbReference type="FunFam" id="3.30.70.270:FF:000001">
    <property type="entry name" value="Diguanylate cyclase domain protein"/>
    <property type="match status" value="1"/>
</dbReference>
<dbReference type="AlphaFoldDB" id="A0A940YAM7"/>
<dbReference type="Gene3D" id="3.30.70.270">
    <property type="match status" value="1"/>
</dbReference>
<feature type="transmembrane region" description="Helical" evidence="3">
    <location>
        <begin position="35"/>
        <end position="55"/>
    </location>
</feature>
<dbReference type="GO" id="GO:0052621">
    <property type="term" value="F:diguanylate cyclase activity"/>
    <property type="evidence" value="ECO:0007669"/>
    <property type="project" value="UniProtKB-EC"/>
</dbReference>
<evidence type="ECO:0000313" key="6">
    <source>
        <dbReference type="Proteomes" id="UP000676246"/>
    </source>
</evidence>
<dbReference type="CDD" id="cd01949">
    <property type="entry name" value="GGDEF"/>
    <property type="match status" value="1"/>
</dbReference>